<sequence>MGVGFHGFGFLDEGSIPFVGFDKWLDRSQEQDQETIGNGIRSNPIHPLISVFRRFIDLCSHEPGLPPTSCSSGTNSSLACTTQVSPADPRPSASGGSDLRWILRQSPTSSLPPAFVGFDGKGSVSVCVNPVLARS</sequence>
<proteinExistence type="predicted"/>
<comment type="caution">
    <text evidence="2">The sequence shown here is derived from an EMBL/GenBank/DDBJ whole genome shotgun (WGS) entry which is preliminary data.</text>
</comment>
<evidence type="ECO:0000313" key="3">
    <source>
        <dbReference type="Proteomes" id="UP000287651"/>
    </source>
</evidence>
<feature type="region of interest" description="Disordered" evidence="1">
    <location>
        <begin position="67"/>
        <end position="99"/>
    </location>
</feature>
<reference evidence="2 3" key="1">
    <citation type="journal article" date="2014" name="Agronomy (Basel)">
        <title>A Draft Genome Sequence for Ensete ventricosum, the Drought-Tolerant Tree Against Hunger.</title>
        <authorList>
            <person name="Harrison J."/>
            <person name="Moore K.A."/>
            <person name="Paszkiewicz K."/>
            <person name="Jones T."/>
            <person name="Grant M."/>
            <person name="Ambacheew D."/>
            <person name="Muzemil S."/>
            <person name="Studholme D.J."/>
        </authorList>
    </citation>
    <scope>NUCLEOTIDE SEQUENCE [LARGE SCALE GENOMIC DNA]</scope>
</reference>
<evidence type="ECO:0000313" key="2">
    <source>
        <dbReference type="EMBL" id="RRT47949.1"/>
    </source>
</evidence>
<dbReference type="EMBL" id="AMZH03014253">
    <property type="protein sequence ID" value="RRT47949.1"/>
    <property type="molecule type" value="Genomic_DNA"/>
</dbReference>
<name>A0A426Y889_ENSVE</name>
<dbReference type="AlphaFoldDB" id="A0A426Y889"/>
<accession>A0A426Y889</accession>
<protein>
    <submittedName>
        <fullName evidence="2">Uncharacterized protein</fullName>
    </submittedName>
</protein>
<dbReference type="Proteomes" id="UP000287651">
    <property type="component" value="Unassembled WGS sequence"/>
</dbReference>
<organism evidence="2 3">
    <name type="scientific">Ensete ventricosum</name>
    <name type="common">Abyssinian banana</name>
    <name type="synonym">Musa ensete</name>
    <dbReference type="NCBI Taxonomy" id="4639"/>
    <lineage>
        <taxon>Eukaryota</taxon>
        <taxon>Viridiplantae</taxon>
        <taxon>Streptophyta</taxon>
        <taxon>Embryophyta</taxon>
        <taxon>Tracheophyta</taxon>
        <taxon>Spermatophyta</taxon>
        <taxon>Magnoliopsida</taxon>
        <taxon>Liliopsida</taxon>
        <taxon>Zingiberales</taxon>
        <taxon>Musaceae</taxon>
        <taxon>Ensete</taxon>
    </lineage>
</organism>
<feature type="compositionally biased region" description="Polar residues" evidence="1">
    <location>
        <begin position="68"/>
        <end position="85"/>
    </location>
</feature>
<gene>
    <name evidence="2" type="ORF">B296_00042416</name>
</gene>
<evidence type="ECO:0000256" key="1">
    <source>
        <dbReference type="SAM" id="MobiDB-lite"/>
    </source>
</evidence>